<proteinExistence type="predicted"/>
<evidence type="ECO:0000313" key="2">
    <source>
        <dbReference type="EMBL" id="AXA84437.1"/>
    </source>
</evidence>
<keyword evidence="1" id="KW-0472">Membrane</keyword>
<dbReference type="KEGG" id="lue:DCD74_06815"/>
<accession>A0A344J5X7</accession>
<dbReference type="EMBL" id="CP029556">
    <property type="protein sequence ID" value="AXA84437.1"/>
    <property type="molecule type" value="Genomic_DNA"/>
</dbReference>
<evidence type="ECO:0000256" key="1">
    <source>
        <dbReference type="SAM" id="Phobius"/>
    </source>
</evidence>
<sequence length="94" mass="9980">MLVVALVLPVALFWWMKSRTRLHGLAAGAIAVGVGWALNIAWAMAGQGAMPGDAAPMEGDPVSIATALGWACPTVLVLLAWLAWHLKHRRTRAA</sequence>
<protein>
    <submittedName>
        <fullName evidence="2">Uncharacterized protein</fullName>
    </submittedName>
</protein>
<name>A0A344J5X7_9GAMM</name>
<gene>
    <name evidence="2" type="ORF">DCD74_06815</name>
</gene>
<dbReference type="AlphaFoldDB" id="A0A344J5X7"/>
<feature type="transmembrane region" description="Helical" evidence="1">
    <location>
        <begin position="64"/>
        <end position="84"/>
    </location>
</feature>
<organism evidence="2 3">
    <name type="scientific">Solilutibacter oculi</name>
    <dbReference type="NCBI Taxonomy" id="2698682"/>
    <lineage>
        <taxon>Bacteria</taxon>
        <taxon>Pseudomonadati</taxon>
        <taxon>Pseudomonadota</taxon>
        <taxon>Gammaproteobacteria</taxon>
        <taxon>Lysobacterales</taxon>
        <taxon>Lysobacteraceae</taxon>
        <taxon>Solilutibacter</taxon>
    </lineage>
</organism>
<dbReference type="Proteomes" id="UP000251842">
    <property type="component" value="Chromosome"/>
</dbReference>
<keyword evidence="1" id="KW-1133">Transmembrane helix</keyword>
<evidence type="ECO:0000313" key="3">
    <source>
        <dbReference type="Proteomes" id="UP000251842"/>
    </source>
</evidence>
<feature type="transmembrane region" description="Helical" evidence="1">
    <location>
        <begin position="22"/>
        <end position="44"/>
    </location>
</feature>
<keyword evidence="1" id="KW-0812">Transmembrane</keyword>
<keyword evidence="3" id="KW-1185">Reference proteome</keyword>
<reference evidence="3" key="1">
    <citation type="submission" date="2018-05" db="EMBL/GenBank/DDBJ databases">
        <title>Luteimonas pekinense sp. nov., isolated from human Meibomian gland secretions, Beijing, China.</title>
        <authorList>
            <person name="Wen T."/>
            <person name="Bai H."/>
            <person name="Lv H."/>
        </authorList>
    </citation>
    <scope>NUCLEOTIDE SEQUENCE [LARGE SCALE GENOMIC DNA]</scope>
    <source>
        <strain evidence="3">83-4</strain>
    </source>
</reference>